<dbReference type="PRINTS" id="PR00934">
    <property type="entry name" value="XHISDIPTASE"/>
</dbReference>
<dbReference type="PANTHER" id="PTHR43501">
    <property type="entry name" value="CYTOSOL NON-SPECIFIC DIPEPTIDASE"/>
    <property type="match status" value="1"/>
</dbReference>
<keyword evidence="3" id="KW-0645">Protease</keyword>
<evidence type="ECO:0000256" key="1">
    <source>
        <dbReference type="ARBA" id="ARBA00001941"/>
    </source>
</evidence>
<gene>
    <name evidence="19" type="ORF">SAMN04487772_10690</name>
</gene>
<evidence type="ECO:0000256" key="12">
    <source>
        <dbReference type="ARBA" id="ARBA00061423"/>
    </source>
</evidence>
<accession>A0A1I0AZ50</accession>
<dbReference type="Proteomes" id="UP000199800">
    <property type="component" value="Unassembled WGS sequence"/>
</dbReference>
<dbReference type="AlphaFoldDB" id="A0A1I0AZ50"/>
<evidence type="ECO:0000313" key="19">
    <source>
        <dbReference type="EMBL" id="SES99304.1"/>
    </source>
</evidence>
<dbReference type="EMBL" id="FOHN01000006">
    <property type="protein sequence ID" value="SES99304.1"/>
    <property type="molecule type" value="Genomic_DNA"/>
</dbReference>
<evidence type="ECO:0000256" key="4">
    <source>
        <dbReference type="ARBA" id="ARBA00022723"/>
    </source>
</evidence>
<dbReference type="GO" id="GO:0046872">
    <property type="term" value="F:metal ion binding"/>
    <property type="evidence" value="ECO:0007669"/>
    <property type="project" value="UniProtKB-KW"/>
</dbReference>
<dbReference type="Pfam" id="PF07687">
    <property type="entry name" value="M20_dimer"/>
    <property type="match status" value="1"/>
</dbReference>
<organism evidence="19 20">
    <name type="scientific">[Clostridium] polysaccharolyticum</name>
    <dbReference type="NCBI Taxonomy" id="29364"/>
    <lineage>
        <taxon>Bacteria</taxon>
        <taxon>Bacillati</taxon>
        <taxon>Bacillota</taxon>
        <taxon>Clostridia</taxon>
        <taxon>Lachnospirales</taxon>
        <taxon>Lachnospiraceae</taxon>
    </lineage>
</organism>
<evidence type="ECO:0000256" key="9">
    <source>
        <dbReference type="ARBA" id="ARBA00036421"/>
    </source>
</evidence>
<dbReference type="PANTHER" id="PTHR43501:SF1">
    <property type="entry name" value="CYTOSOL NON-SPECIFIC DIPEPTIDASE"/>
    <property type="match status" value="1"/>
</dbReference>
<evidence type="ECO:0000256" key="8">
    <source>
        <dbReference type="ARBA" id="ARBA00023285"/>
    </source>
</evidence>
<evidence type="ECO:0000256" key="7">
    <source>
        <dbReference type="ARBA" id="ARBA00023049"/>
    </source>
</evidence>
<evidence type="ECO:0000313" key="20">
    <source>
        <dbReference type="Proteomes" id="UP000199800"/>
    </source>
</evidence>
<comment type="cofactor">
    <cofactor evidence="1">
        <name>Co(2+)</name>
        <dbReference type="ChEBI" id="CHEBI:48828"/>
    </cofactor>
</comment>
<dbReference type="SUPFAM" id="SSF53187">
    <property type="entry name" value="Zn-dependent exopeptidases"/>
    <property type="match status" value="1"/>
</dbReference>
<dbReference type="GO" id="GO:0006508">
    <property type="term" value="P:proteolysis"/>
    <property type="evidence" value="ECO:0007669"/>
    <property type="project" value="UniProtKB-KW"/>
</dbReference>
<evidence type="ECO:0000256" key="15">
    <source>
        <dbReference type="ARBA" id="ARBA00076004"/>
    </source>
</evidence>
<evidence type="ECO:0000256" key="2">
    <source>
        <dbReference type="ARBA" id="ARBA00001947"/>
    </source>
</evidence>
<evidence type="ECO:0000256" key="5">
    <source>
        <dbReference type="ARBA" id="ARBA00022801"/>
    </source>
</evidence>
<comment type="cofactor">
    <cofactor evidence="2">
        <name>Zn(2+)</name>
        <dbReference type="ChEBI" id="CHEBI:29105"/>
    </cofactor>
</comment>
<dbReference type="Gene3D" id="3.40.630.10">
    <property type="entry name" value="Zn peptidases"/>
    <property type="match status" value="2"/>
</dbReference>
<dbReference type="InterPro" id="IPR011650">
    <property type="entry name" value="Peptidase_M20_dimer"/>
</dbReference>
<evidence type="ECO:0000256" key="11">
    <source>
        <dbReference type="ARBA" id="ARBA00044252"/>
    </source>
</evidence>
<evidence type="ECO:0000256" key="3">
    <source>
        <dbReference type="ARBA" id="ARBA00022670"/>
    </source>
</evidence>
<dbReference type="RefSeq" id="WP_092477279.1">
    <property type="nucleotide sequence ID" value="NZ_FOHN01000006.1"/>
</dbReference>
<dbReference type="FunFam" id="3.40.630.10:FF:000015">
    <property type="entry name" value="Aminoacyl-histidine dipeptidase PepD"/>
    <property type="match status" value="1"/>
</dbReference>
<keyword evidence="20" id="KW-1185">Reference proteome</keyword>
<feature type="domain" description="Peptidase M20 dimerisation" evidence="18">
    <location>
        <begin position="204"/>
        <end position="289"/>
    </location>
</feature>
<dbReference type="OrthoDB" id="9773892at2"/>
<name>A0A1I0AZ50_9FIRM</name>
<proteinExistence type="inferred from homology"/>
<keyword evidence="4" id="KW-0479">Metal-binding</keyword>
<sequence>MVLDKIDYKKVFSYFEEISNIPRGSKNNREISDFLLAFGKENGLECYQDEALNVILIKEATPGLENVPAIMIQGHMDMVCEKESETEHDFFKEGLELAVEGDYVYAKGTTLGGDDGIALAMAMSILTDKELAHPRLEAVFTTDEEIGMDGAAVLDTSKLRSKYLINIDSEVEGILTVGCAGGMTSTLTLPLERSSASGVRAKISIKGLQGGHSGIEVTKNRTNGNMLLGRLLSTLKKKVDFQVITLWGGLKDNAIPRESFGELLLDSANVEVFKAAVKELAAVYGKELASSEPMLAIELELDKDVKEYPVLTKNTFDKVLAILLFTPNGIQAMSSDIDGLVESSLNLGIFKMGDDEAVFSYSVRSSKSAYKDFMSDKLEILVTMLGGTYNVHGVYPAWELMRESKLTEICKKVYREQYGEEMVVEVIHAGLECGILSSKMKELDIVSIGPNMLDIHTPSERMSISSVKRVYDYVLGVIAEINRQ</sequence>
<dbReference type="PIRSF" id="PIRSF016599">
    <property type="entry name" value="Xaa-His_dipept"/>
    <property type="match status" value="1"/>
</dbReference>
<keyword evidence="5" id="KW-0378">Hydrolase</keyword>
<evidence type="ECO:0000256" key="14">
    <source>
        <dbReference type="ARBA" id="ARBA00075285"/>
    </source>
</evidence>
<dbReference type="InterPro" id="IPR001160">
    <property type="entry name" value="Peptidase_M20C"/>
</dbReference>
<dbReference type="STRING" id="29364.SAMN04487772_10690"/>
<dbReference type="InterPro" id="IPR002933">
    <property type="entry name" value="Peptidase_M20"/>
</dbReference>
<evidence type="ECO:0000259" key="18">
    <source>
        <dbReference type="Pfam" id="PF07687"/>
    </source>
</evidence>
<dbReference type="EC" id="3.4.13.18" evidence="10"/>
<evidence type="ECO:0000256" key="6">
    <source>
        <dbReference type="ARBA" id="ARBA00022833"/>
    </source>
</evidence>
<evidence type="ECO:0000256" key="13">
    <source>
        <dbReference type="ARBA" id="ARBA00071271"/>
    </source>
</evidence>
<comment type="similarity">
    <text evidence="12">Belongs to the peptidase M20C family.</text>
</comment>
<keyword evidence="7" id="KW-0482">Metalloprotease</keyword>
<keyword evidence="6" id="KW-0862">Zinc</keyword>
<protein>
    <recommendedName>
        <fullName evidence="13">Cytosol non-specific dipeptidase</fullName>
        <ecNumber evidence="10">3.4.13.18</ecNumber>
    </recommendedName>
    <alternativeName>
        <fullName evidence="16">Aminoacyl-histidine dipeptidase</fullName>
    </alternativeName>
    <alternativeName>
        <fullName evidence="15">Beta-alanyl-histidine dipeptidase</fullName>
    </alternativeName>
    <alternativeName>
        <fullName evidence="14">Carnosinase</fullName>
    </alternativeName>
    <alternativeName>
        <fullName evidence="11">Peptidase D</fullName>
    </alternativeName>
    <alternativeName>
        <fullName evidence="17">Xaa-His dipeptidase</fullName>
    </alternativeName>
</protein>
<dbReference type="Pfam" id="PF01546">
    <property type="entry name" value="Peptidase_M20"/>
    <property type="match status" value="1"/>
</dbReference>
<comment type="catalytic activity">
    <reaction evidence="9">
        <text>Hydrolysis of dipeptides, preferentially hydrophobic dipeptides including prolyl amino acids.</text>
        <dbReference type="EC" id="3.4.13.18"/>
    </reaction>
</comment>
<evidence type="ECO:0000256" key="16">
    <source>
        <dbReference type="ARBA" id="ARBA00077688"/>
    </source>
</evidence>
<evidence type="ECO:0000256" key="10">
    <source>
        <dbReference type="ARBA" id="ARBA00038976"/>
    </source>
</evidence>
<dbReference type="CDD" id="cd03890">
    <property type="entry name" value="M20_pepD"/>
    <property type="match status" value="1"/>
</dbReference>
<dbReference type="NCBIfam" id="TIGR01893">
    <property type="entry name" value="aa-his-dipept"/>
    <property type="match status" value="1"/>
</dbReference>
<keyword evidence="8" id="KW-0170">Cobalt</keyword>
<evidence type="ECO:0000256" key="17">
    <source>
        <dbReference type="ARBA" id="ARBA00078074"/>
    </source>
</evidence>
<dbReference type="FunFam" id="3.40.630.10:FF:000018">
    <property type="entry name" value="Aminoacyl-histidine dipeptidase PepD"/>
    <property type="match status" value="1"/>
</dbReference>
<reference evidence="19 20" key="1">
    <citation type="submission" date="2016-10" db="EMBL/GenBank/DDBJ databases">
        <authorList>
            <person name="de Groot N.N."/>
        </authorList>
    </citation>
    <scope>NUCLEOTIDE SEQUENCE [LARGE SCALE GENOMIC DNA]</scope>
    <source>
        <strain evidence="19 20">DSM 1801</strain>
    </source>
</reference>
<dbReference type="GO" id="GO:0005829">
    <property type="term" value="C:cytosol"/>
    <property type="evidence" value="ECO:0007669"/>
    <property type="project" value="TreeGrafter"/>
</dbReference>
<dbReference type="GO" id="GO:0070573">
    <property type="term" value="F:metallodipeptidase activity"/>
    <property type="evidence" value="ECO:0007669"/>
    <property type="project" value="TreeGrafter"/>
</dbReference>